<proteinExistence type="predicted"/>
<feature type="compositionally biased region" description="Low complexity" evidence="1">
    <location>
        <begin position="198"/>
        <end position="216"/>
    </location>
</feature>
<sequence>MLNTAGVAPEDKVRFATHLLKGGSAAWWENFTEMCPTNAPDVTREEFFEAFRSHHIPEGLMDMMKKKFHNMVQGNKDLLEYNIEFTNLAHYAGEEVSTDAKKQKRFRNGLKPALKYTLTHVVTKTFDALVNTAVKEETGRLAFEESRKHTRERTKAHPRAPLPRPVSLGDGQSVLDLQRLRHGPSHVCLLFLVSVGPSRSPSSSLRMVSAAPSLPRSSPPPTSLHRHGVVDVPILSMSLTFSSVSSGYRDATAAQASPAQRRVASSVEPRALSSASAARPSPSEKTLPQIRISDFASRPLHLLLF</sequence>
<feature type="compositionally biased region" description="Basic residues" evidence="1">
    <location>
        <begin position="148"/>
        <end position="158"/>
    </location>
</feature>
<feature type="region of interest" description="Disordered" evidence="1">
    <location>
        <begin position="198"/>
        <end position="224"/>
    </location>
</feature>
<evidence type="ECO:0000313" key="3">
    <source>
        <dbReference type="EMBL" id="KAK1613383.1"/>
    </source>
</evidence>
<name>A0AAD8VQT8_LOLMU</name>
<protein>
    <recommendedName>
        <fullName evidence="2">Retrotransposon gag domain-containing protein</fullName>
    </recommendedName>
</protein>
<feature type="region of interest" description="Disordered" evidence="1">
    <location>
        <begin position="253"/>
        <end position="286"/>
    </location>
</feature>
<keyword evidence="4" id="KW-1185">Reference proteome</keyword>
<dbReference type="EMBL" id="JAUUTY010000007">
    <property type="protein sequence ID" value="KAK1613383.1"/>
    <property type="molecule type" value="Genomic_DNA"/>
</dbReference>
<evidence type="ECO:0000259" key="2">
    <source>
        <dbReference type="Pfam" id="PF03732"/>
    </source>
</evidence>
<feature type="region of interest" description="Disordered" evidence="1">
    <location>
        <begin position="142"/>
        <end position="168"/>
    </location>
</feature>
<evidence type="ECO:0000256" key="1">
    <source>
        <dbReference type="SAM" id="MobiDB-lite"/>
    </source>
</evidence>
<reference evidence="3" key="1">
    <citation type="submission" date="2023-07" db="EMBL/GenBank/DDBJ databases">
        <title>A chromosome-level genome assembly of Lolium multiflorum.</title>
        <authorList>
            <person name="Chen Y."/>
            <person name="Copetti D."/>
            <person name="Kolliker R."/>
            <person name="Studer B."/>
        </authorList>
    </citation>
    <scope>NUCLEOTIDE SEQUENCE</scope>
    <source>
        <strain evidence="3">02402/16</strain>
        <tissue evidence="3">Leaf</tissue>
    </source>
</reference>
<dbReference type="AlphaFoldDB" id="A0AAD8VQT8"/>
<feature type="compositionally biased region" description="Low complexity" evidence="1">
    <location>
        <begin position="269"/>
        <end position="283"/>
    </location>
</feature>
<organism evidence="3 4">
    <name type="scientific">Lolium multiflorum</name>
    <name type="common">Italian ryegrass</name>
    <name type="synonym">Lolium perenne subsp. multiflorum</name>
    <dbReference type="NCBI Taxonomy" id="4521"/>
    <lineage>
        <taxon>Eukaryota</taxon>
        <taxon>Viridiplantae</taxon>
        <taxon>Streptophyta</taxon>
        <taxon>Embryophyta</taxon>
        <taxon>Tracheophyta</taxon>
        <taxon>Spermatophyta</taxon>
        <taxon>Magnoliopsida</taxon>
        <taxon>Liliopsida</taxon>
        <taxon>Poales</taxon>
        <taxon>Poaceae</taxon>
        <taxon>BOP clade</taxon>
        <taxon>Pooideae</taxon>
        <taxon>Poodae</taxon>
        <taxon>Poeae</taxon>
        <taxon>Poeae Chloroplast Group 2 (Poeae type)</taxon>
        <taxon>Loliodinae</taxon>
        <taxon>Loliinae</taxon>
        <taxon>Lolium</taxon>
    </lineage>
</organism>
<comment type="caution">
    <text evidence="3">The sequence shown here is derived from an EMBL/GenBank/DDBJ whole genome shotgun (WGS) entry which is preliminary data.</text>
</comment>
<evidence type="ECO:0000313" key="4">
    <source>
        <dbReference type="Proteomes" id="UP001231189"/>
    </source>
</evidence>
<gene>
    <name evidence="3" type="ORF">QYE76_037056</name>
</gene>
<feature type="domain" description="Retrotransposon gag" evidence="2">
    <location>
        <begin position="14"/>
        <end position="112"/>
    </location>
</feature>
<accession>A0AAD8VQT8</accession>
<dbReference type="Proteomes" id="UP001231189">
    <property type="component" value="Unassembled WGS sequence"/>
</dbReference>
<dbReference type="InterPro" id="IPR005162">
    <property type="entry name" value="Retrotrans_gag_dom"/>
</dbReference>
<dbReference type="Pfam" id="PF03732">
    <property type="entry name" value="Retrotrans_gag"/>
    <property type="match status" value="1"/>
</dbReference>